<comment type="caution">
    <text evidence="2">The sequence shown here is derived from an EMBL/GenBank/DDBJ whole genome shotgun (WGS) entry which is preliminary data.</text>
</comment>
<reference evidence="3" key="1">
    <citation type="journal article" date="2019" name="Int. J. Syst. Evol. Microbiol.">
        <title>The Global Catalogue of Microorganisms (GCM) 10K type strain sequencing project: providing services to taxonomists for standard genome sequencing and annotation.</title>
        <authorList>
            <consortium name="The Broad Institute Genomics Platform"/>
            <consortium name="The Broad Institute Genome Sequencing Center for Infectious Disease"/>
            <person name="Wu L."/>
            <person name="Ma J."/>
        </authorList>
    </citation>
    <scope>NUCLEOTIDE SEQUENCE [LARGE SCALE GENOMIC DNA]</scope>
    <source>
        <strain evidence="3">CGMCC 4.7645</strain>
    </source>
</reference>
<dbReference type="SUPFAM" id="SSF56784">
    <property type="entry name" value="HAD-like"/>
    <property type="match status" value="1"/>
</dbReference>
<keyword evidence="2" id="KW-0378">Hydrolase</keyword>
<feature type="domain" description="GCN5-related N-acetyltransferase-like" evidence="1">
    <location>
        <begin position="273"/>
        <end position="329"/>
    </location>
</feature>
<dbReference type="GO" id="GO:0016787">
    <property type="term" value="F:hydrolase activity"/>
    <property type="evidence" value="ECO:0007669"/>
    <property type="project" value="UniProtKB-KW"/>
</dbReference>
<dbReference type="Gene3D" id="3.40.50.1000">
    <property type="entry name" value="HAD superfamily/HAD-like"/>
    <property type="match status" value="2"/>
</dbReference>
<sequence>MSEALQEVYDAVLFDLDGTVYQGSRIIPGAAEVMRELRDVRRPVRFVTNNASKTPEDVVEHLRGLGVDAEPAEVSTSAQAAARVLRERLPSGASVMIVGAPALEHEVEATGMRPVRKASGVDAVVQGHWTETGWSDLAEACLAIRAGAFWVACNVDATLPSERGQLPGNGSMVAALRAATGAEPEVAGKPEAPLFTTAAAAAGASLALVVGDRLETDIAGAVAAGLDSLAVLTGVATPGRLLVAAPAERPHYIAADLTGLSAPAGELRVGPKPGWRVRAEQDVLAVSAHDSSDQLELLRALCHFAWETGVTAVRALDEGAKAALGDLGLTPS</sequence>
<dbReference type="Proteomes" id="UP001597417">
    <property type="component" value="Unassembled WGS sequence"/>
</dbReference>
<dbReference type="RefSeq" id="WP_378262920.1">
    <property type="nucleotide sequence ID" value="NZ_JBHUKR010000006.1"/>
</dbReference>
<dbReference type="InterPro" id="IPR023214">
    <property type="entry name" value="HAD_sf"/>
</dbReference>
<dbReference type="Gene3D" id="3.30.300.290">
    <property type="match status" value="1"/>
</dbReference>
<dbReference type="EMBL" id="JBHUKR010000006">
    <property type="protein sequence ID" value="MFD2416270.1"/>
    <property type="molecule type" value="Genomic_DNA"/>
</dbReference>
<organism evidence="2 3">
    <name type="scientific">Amycolatopsis pigmentata</name>
    <dbReference type="NCBI Taxonomy" id="450801"/>
    <lineage>
        <taxon>Bacteria</taxon>
        <taxon>Bacillati</taxon>
        <taxon>Actinomycetota</taxon>
        <taxon>Actinomycetes</taxon>
        <taxon>Pseudonocardiales</taxon>
        <taxon>Pseudonocardiaceae</taxon>
        <taxon>Amycolatopsis</taxon>
    </lineage>
</organism>
<accession>A0ABW5FNV2</accession>
<dbReference type="Pfam" id="PF13344">
    <property type="entry name" value="Hydrolase_6"/>
    <property type="match status" value="1"/>
</dbReference>
<dbReference type="PANTHER" id="PTHR19288:SF95">
    <property type="entry name" value="D-GLYCEROL 3-PHOSPHATE PHOSPHATASE"/>
    <property type="match status" value="1"/>
</dbReference>
<evidence type="ECO:0000313" key="3">
    <source>
        <dbReference type="Proteomes" id="UP001597417"/>
    </source>
</evidence>
<keyword evidence="3" id="KW-1185">Reference proteome</keyword>
<evidence type="ECO:0000313" key="2">
    <source>
        <dbReference type="EMBL" id="MFD2416270.1"/>
    </source>
</evidence>
<dbReference type="PANTHER" id="PTHR19288">
    <property type="entry name" value="4-NITROPHENYLPHOSPHATASE-RELATED"/>
    <property type="match status" value="1"/>
</dbReference>
<dbReference type="NCBIfam" id="TIGR01460">
    <property type="entry name" value="HAD-SF-IIA"/>
    <property type="match status" value="1"/>
</dbReference>
<dbReference type="Pfam" id="PF18407">
    <property type="entry name" value="GNAT_like"/>
    <property type="match status" value="1"/>
</dbReference>
<evidence type="ECO:0000259" key="1">
    <source>
        <dbReference type="Pfam" id="PF18407"/>
    </source>
</evidence>
<dbReference type="InterPro" id="IPR006357">
    <property type="entry name" value="HAD-SF_hydro_IIA"/>
</dbReference>
<proteinExistence type="predicted"/>
<dbReference type="InterPro" id="IPR041065">
    <property type="entry name" value="GNAT-like"/>
</dbReference>
<name>A0ABW5FNV2_9PSEU</name>
<protein>
    <submittedName>
        <fullName evidence="2">HAD-IIA family hydrolase</fullName>
    </submittedName>
</protein>
<gene>
    <name evidence="2" type="ORF">ACFSXZ_08005</name>
</gene>
<dbReference type="Pfam" id="PF13242">
    <property type="entry name" value="Hydrolase_like"/>
    <property type="match status" value="1"/>
</dbReference>
<dbReference type="InterPro" id="IPR036412">
    <property type="entry name" value="HAD-like_sf"/>
</dbReference>